<feature type="transmembrane region" description="Helical" evidence="10">
    <location>
        <begin position="150"/>
        <end position="172"/>
    </location>
</feature>
<dbReference type="PATRIC" id="fig|1386089.3.peg.2688"/>
<proteinExistence type="predicted"/>
<evidence type="ECO:0000256" key="8">
    <source>
        <dbReference type="ARBA" id="ARBA00022989"/>
    </source>
</evidence>
<gene>
    <name evidence="11" type="ORF">N865_11765</name>
</gene>
<dbReference type="GO" id="GO:0000009">
    <property type="term" value="F:alpha-1,6-mannosyltransferase activity"/>
    <property type="evidence" value="ECO:0007669"/>
    <property type="project" value="InterPro"/>
</dbReference>
<protein>
    <submittedName>
        <fullName evidence="11">Membrane protein</fullName>
    </submittedName>
</protein>
<evidence type="ECO:0000256" key="10">
    <source>
        <dbReference type="SAM" id="Phobius"/>
    </source>
</evidence>
<dbReference type="AlphaFoldDB" id="W9GB64"/>
<dbReference type="Proteomes" id="UP000019489">
    <property type="component" value="Unassembled WGS sequence"/>
</dbReference>
<dbReference type="RefSeq" id="WP_051510562.1">
    <property type="nucleotide sequence ID" value="NZ_AWSA01000028.1"/>
</dbReference>
<evidence type="ECO:0000256" key="3">
    <source>
        <dbReference type="ARBA" id="ARBA00022502"/>
    </source>
</evidence>
<dbReference type="EMBL" id="AWSA01000028">
    <property type="protein sequence ID" value="EWT01089.1"/>
    <property type="molecule type" value="Genomic_DNA"/>
</dbReference>
<feature type="transmembrane region" description="Helical" evidence="10">
    <location>
        <begin position="122"/>
        <end position="143"/>
    </location>
</feature>
<dbReference type="PANTHER" id="PTHR12468">
    <property type="entry name" value="GPI MANNOSYLTRANSFERASE 2"/>
    <property type="match status" value="1"/>
</dbReference>
<comment type="pathway">
    <text evidence="2">Glycolipid biosynthesis; glycosylphosphatidylinositol-anchor biosynthesis.</text>
</comment>
<dbReference type="eggNOG" id="COG5542">
    <property type="taxonomic scope" value="Bacteria"/>
</dbReference>
<evidence type="ECO:0000313" key="11">
    <source>
        <dbReference type="EMBL" id="EWT01089.1"/>
    </source>
</evidence>
<dbReference type="InterPro" id="IPR007315">
    <property type="entry name" value="PIG-V/Gpi18"/>
</dbReference>
<evidence type="ECO:0000256" key="4">
    <source>
        <dbReference type="ARBA" id="ARBA00022676"/>
    </source>
</evidence>
<name>W9GB64_9MICO</name>
<feature type="transmembrane region" description="Helical" evidence="10">
    <location>
        <begin position="379"/>
        <end position="397"/>
    </location>
</feature>
<dbReference type="GO" id="GO:0004376">
    <property type="term" value="F:GPI mannosyltransferase activity"/>
    <property type="evidence" value="ECO:0007669"/>
    <property type="project" value="InterPro"/>
</dbReference>
<evidence type="ECO:0000256" key="6">
    <source>
        <dbReference type="ARBA" id="ARBA00022692"/>
    </source>
</evidence>
<accession>W9GB64</accession>
<keyword evidence="7" id="KW-0256">Endoplasmic reticulum</keyword>
<dbReference type="UniPathway" id="UPA00196"/>
<dbReference type="GO" id="GO:0016020">
    <property type="term" value="C:membrane"/>
    <property type="evidence" value="ECO:0007669"/>
    <property type="project" value="GOC"/>
</dbReference>
<comment type="caution">
    <text evidence="11">The sequence shown here is derived from an EMBL/GenBank/DDBJ whole genome shotgun (WGS) entry which is preliminary data.</text>
</comment>
<evidence type="ECO:0000313" key="12">
    <source>
        <dbReference type="Proteomes" id="UP000019489"/>
    </source>
</evidence>
<dbReference type="OrthoDB" id="151635at2"/>
<keyword evidence="8 10" id="KW-1133">Transmembrane helix</keyword>
<evidence type="ECO:0000256" key="2">
    <source>
        <dbReference type="ARBA" id="ARBA00004687"/>
    </source>
</evidence>
<dbReference type="STRING" id="1386089.N865_11765"/>
<keyword evidence="6 10" id="KW-0812">Transmembrane</keyword>
<evidence type="ECO:0000256" key="1">
    <source>
        <dbReference type="ARBA" id="ARBA00004477"/>
    </source>
</evidence>
<dbReference type="PANTHER" id="PTHR12468:SF2">
    <property type="entry name" value="GPI MANNOSYLTRANSFERASE 2"/>
    <property type="match status" value="1"/>
</dbReference>
<evidence type="ECO:0000256" key="9">
    <source>
        <dbReference type="ARBA" id="ARBA00023136"/>
    </source>
</evidence>
<organism evidence="11 12">
    <name type="scientific">Intrasporangium oryzae NRRL B-24470</name>
    <dbReference type="NCBI Taxonomy" id="1386089"/>
    <lineage>
        <taxon>Bacteria</taxon>
        <taxon>Bacillati</taxon>
        <taxon>Actinomycetota</taxon>
        <taxon>Actinomycetes</taxon>
        <taxon>Micrococcales</taxon>
        <taxon>Intrasporangiaceae</taxon>
        <taxon>Intrasporangium</taxon>
    </lineage>
</organism>
<reference evidence="11 12" key="1">
    <citation type="submission" date="2013-08" db="EMBL/GenBank/DDBJ databases">
        <title>Intrasporangium oryzae NRRL B-24470.</title>
        <authorList>
            <person name="Liu H."/>
            <person name="Wang G."/>
        </authorList>
    </citation>
    <scope>NUCLEOTIDE SEQUENCE [LARGE SCALE GENOMIC DNA]</scope>
    <source>
        <strain evidence="11 12">NRRL B-24470</strain>
    </source>
</reference>
<keyword evidence="12" id="KW-1185">Reference proteome</keyword>
<feature type="transmembrane region" description="Helical" evidence="10">
    <location>
        <begin position="303"/>
        <end position="321"/>
    </location>
</feature>
<feature type="transmembrane region" description="Helical" evidence="10">
    <location>
        <begin position="21"/>
        <end position="44"/>
    </location>
</feature>
<dbReference type="GO" id="GO:0006506">
    <property type="term" value="P:GPI anchor biosynthetic process"/>
    <property type="evidence" value="ECO:0007669"/>
    <property type="project" value="UniProtKB-UniPathway"/>
</dbReference>
<evidence type="ECO:0000256" key="5">
    <source>
        <dbReference type="ARBA" id="ARBA00022679"/>
    </source>
</evidence>
<feature type="transmembrane region" description="Helical" evidence="10">
    <location>
        <begin position="192"/>
        <end position="225"/>
    </location>
</feature>
<comment type="subcellular location">
    <subcellularLocation>
        <location evidence="1">Endoplasmic reticulum membrane</location>
        <topology evidence="1">Multi-pass membrane protein</topology>
    </subcellularLocation>
</comment>
<feature type="transmembrane region" description="Helical" evidence="10">
    <location>
        <begin position="237"/>
        <end position="261"/>
    </location>
</feature>
<keyword evidence="9 10" id="KW-0472">Membrane</keyword>
<sequence length="412" mass="45544">MTTLPDLATRRPVTAVPTRTFVAWVLVAYALCRVVTTTILLLVMPHQVPSGMTGGDDVPVTYFPFTALWDGQWYQWIAQHGYPDTLPTDGTGKVQQNPWAFYPLFPFLARAGMAVTGLDFPVVGSTVALLCGFGAAVLIGLLLRDRIGDPAAYLVVVLWASFPASVTLQLAYTESLAMLLLVGYLYALSRERWLVATVVAVLVGLSRPIGVPLGIVTLVVVVLRWRERAERPIAPRTYAAMLAALVGCGVAGLLWPAIAWWRTGVSSAYTDTMAAWRGYATVEPFVPWLDKARYFLGDTWGPFWLIVTPIVIVAMVAGPWARALGADLRTWSLAYPAYLGVVLDPFTSIFRYLVPLFPLLVVVLGAGWSDRRGNTWPRLLVRAVPLLVVFVVCQYWWTDELWRFVPPSDYPP</sequence>
<keyword evidence="5" id="KW-0808">Transferase</keyword>
<keyword evidence="4" id="KW-0328">Glycosyltransferase</keyword>
<evidence type="ECO:0000256" key="7">
    <source>
        <dbReference type="ARBA" id="ARBA00022824"/>
    </source>
</evidence>
<keyword evidence="3" id="KW-0337">GPI-anchor biosynthesis</keyword>